<feature type="compositionally biased region" description="Polar residues" evidence="1">
    <location>
        <begin position="178"/>
        <end position="192"/>
    </location>
</feature>
<evidence type="ECO:0000313" key="3">
    <source>
        <dbReference type="Proteomes" id="UP001163046"/>
    </source>
</evidence>
<feature type="compositionally biased region" description="Polar residues" evidence="1">
    <location>
        <begin position="385"/>
        <end position="400"/>
    </location>
</feature>
<feature type="region of interest" description="Disordered" evidence="1">
    <location>
        <begin position="385"/>
        <end position="419"/>
    </location>
</feature>
<reference evidence="2" key="1">
    <citation type="submission" date="2023-01" db="EMBL/GenBank/DDBJ databases">
        <title>Genome assembly of the deep-sea coral Lophelia pertusa.</title>
        <authorList>
            <person name="Herrera S."/>
            <person name="Cordes E."/>
        </authorList>
    </citation>
    <scope>NUCLEOTIDE SEQUENCE</scope>
    <source>
        <strain evidence="2">USNM1676648</strain>
        <tissue evidence="2">Polyp</tissue>
    </source>
</reference>
<feature type="region of interest" description="Disordered" evidence="1">
    <location>
        <begin position="178"/>
        <end position="213"/>
    </location>
</feature>
<name>A0A9W9YBC9_9CNID</name>
<dbReference type="AlphaFoldDB" id="A0A9W9YBC9"/>
<evidence type="ECO:0000256" key="1">
    <source>
        <dbReference type="SAM" id="MobiDB-lite"/>
    </source>
</evidence>
<dbReference type="Proteomes" id="UP001163046">
    <property type="component" value="Unassembled WGS sequence"/>
</dbReference>
<keyword evidence="3" id="KW-1185">Reference proteome</keyword>
<dbReference type="EMBL" id="MU827789">
    <property type="protein sequence ID" value="KAJ7331223.1"/>
    <property type="molecule type" value="Genomic_DNA"/>
</dbReference>
<feature type="region of interest" description="Disordered" evidence="1">
    <location>
        <begin position="1"/>
        <end position="27"/>
    </location>
</feature>
<organism evidence="2 3">
    <name type="scientific">Desmophyllum pertusum</name>
    <dbReference type="NCBI Taxonomy" id="174260"/>
    <lineage>
        <taxon>Eukaryota</taxon>
        <taxon>Metazoa</taxon>
        <taxon>Cnidaria</taxon>
        <taxon>Anthozoa</taxon>
        <taxon>Hexacorallia</taxon>
        <taxon>Scleractinia</taxon>
        <taxon>Caryophylliina</taxon>
        <taxon>Caryophylliidae</taxon>
        <taxon>Desmophyllum</taxon>
    </lineage>
</organism>
<gene>
    <name evidence="2" type="ORF">OS493_020005</name>
</gene>
<sequence length="464" mass="50953">MKQSNMSGGEEPTAKRHKGDPDTETRKNGKNCVVLLESDVKIRENDRLVFMPNTIEMAQLKKPEKGQFKQNIKFTSEMTEIDVQRELLRNFPILENKRRLSCASAVDNRTRLEFHGEPRLWDGAFIRRHIRGNSALYLVTEGTDESRRVAEESQGKTGVGKSRLINALLGPQLPSVASRQSINQDSVTTPVQHQDLRDRTAKSGCSSKQNVPTAVTQGKENTLLSGTNVLEAACLTQCCTVLAATKRLQELSQTSSTADRLTGKGDLVHTVVSDGIQQKQPTVSLQTGQEDLLTWTVPNSDKQISQTSFQERLLQQAGQPVLQEMQNNPMVIAHKVVDTGSQQSLKEVSMTAGAQQMGMNAQTAEQGTSSQRDLPTAAAHIKQFPVQSCEESTSTEQLSVNGRKRSSRGEASLVPAGHPVNSQSKLELLTMALTDDENFDSVYDSMLSDDYTTNADHDTNQSGG</sequence>
<proteinExistence type="predicted"/>
<comment type="caution">
    <text evidence="2">The sequence shown here is derived from an EMBL/GenBank/DDBJ whole genome shotgun (WGS) entry which is preliminary data.</text>
</comment>
<accession>A0A9W9YBC9</accession>
<dbReference type="OrthoDB" id="5971885at2759"/>
<feature type="compositionally biased region" description="Polar residues" evidence="1">
    <location>
        <begin position="203"/>
        <end position="213"/>
    </location>
</feature>
<protein>
    <submittedName>
        <fullName evidence="2">Uncharacterized protein</fullName>
    </submittedName>
</protein>
<evidence type="ECO:0000313" key="2">
    <source>
        <dbReference type="EMBL" id="KAJ7331223.1"/>
    </source>
</evidence>